<dbReference type="OrthoDB" id="30343at2759"/>
<dbReference type="EMBL" id="FMSP01000005">
    <property type="protein sequence ID" value="SCV69823.1"/>
    <property type="molecule type" value="Genomic_DNA"/>
</dbReference>
<dbReference type="AlphaFoldDB" id="A0A238FCT6"/>
<reference evidence="9" key="1">
    <citation type="submission" date="2016-09" db="EMBL/GenBank/DDBJ databases">
        <authorList>
            <person name="Jeantristanb JTB J.-T."/>
            <person name="Ricardo R."/>
        </authorList>
    </citation>
    <scope>NUCLEOTIDE SEQUENCE [LARGE SCALE GENOMIC DNA]</scope>
</reference>
<evidence type="ECO:0000256" key="6">
    <source>
        <dbReference type="SAM" id="MobiDB-lite"/>
    </source>
</evidence>
<dbReference type="InterPro" id="IPR003604">
    <property type="entry name" value="Matrin/U1-like-C_Znf_C2H2"/>
</dbReference>
<dbReference type="InterPro" id="IPR040107">
    <property type="entry name" value="Snu23"/>
</dbReference>
<evidence type="ECO:0000259" key="7">
    <source>
        <dbReference type="PROSITE" id="PS00028"/>
    </source>
</evidence>
<keyword evidence="5" id="KW-0175">Coiled coil</keyword>
<sequence>MSKTGAYGSSTAKDTAFRKEWNDEEYTNKAKEKDKELHDRAVENEEYLKQGKKPPRRAKEDLPKPTKLMQAREAPLELDKNLNKTIIINAVAGQGAGQPGFHCDVCRRTLKDSVAYLDHINGRSHLRRLSQTTKVKKSTLNDVRQKIAELRAKTAQSAESKKYDFDQRLKEIRELEKKSKAELVEKKRLKKLEAEKEKEKERMQGVDQNMMAAMGFAGFGTTAK</sequence>
<keyword evidence="4" id="KW-0539">Nucleus</keyword>
<protein>
    <submittedName>
        <fullName evidence="8">BQ2448_1217 protein</fullName>
    </submittedName>
</protein>
<dbReference type="STRING" id="269621.A0A238FCT6"/>
<dbReference type="Pfam" id="PF12874">
    <property type="entry name" value="zf-met"/>
    <property type="match status" value="1"/>
</dbReference>
<dbReference type="GO" id="GO:0003676">
    <property type="term" value="F:nucleic acid binding"/>
    <property type="evidence" value="ECO:0007669"/>
    <property type="project" value="InterPro"/>
</dbReference>
<feature type="compositionally biased region" description="Polar residues" evidence="6">
    <location>
        <begin position="1"/>
        <end position="13"/>
    </location>
</feature>
<evidence type="ECO:0000313" key="8">
    <source>
        <dbReference type="EMBL" id="SCV69823.1"/>
    </source>
</evidence>
<gene>
    <name evidence="8" type="ORF">BQ2448_1217</name>
</gene>
<proteinExistence type="predicted"/>
<dbReference type="InterPro" id="IPR036236">
    <property type="entry name" value="Znf_C2H2_sf"/>
</dbReference>
<dbReference type="GO" id="GO:0005681">
    <property type="term" value="C:spliceosomal complex"/>
    <property type="evidence" value="ECO:0007669"/>
    <property type="project" value="InterPro"/>
</dbReference>
<evidence type="ECO:0000256" key="3">
    <source>
        <dbReference type="ARBA" id="ARBA00022833"/>
    </source>
</evidence>
<feature type="coiled-coil region" evidence="5">
    <location>
        <begin position="172"/>
        <end position="209"/>
    </location>
</feature>
<keyword evidence="3" id="KW-0862">Zinc</keyword>
<dbReference type="PANTHER" id="PTHR45986:SF1">
    <property type="entry name" value="ZINC FINGER MATRIN-TYPE PROTEIN 2"/>
    <property type="match status" value="1"/>
</dbReference>
<evidence type="ECO:0000256" key="2">
    <source>
        <dbReference type="ARBA" id="ARBA00022771"/>
    </source>
</evidence>
<dbReference type="GO" id="GO:0046540">
    <property type="term" value="C:U4/U6 x U5 tri-snRNP complex"/>
    <property type="evidence" value="ECO:0007669"/>
    <property type="project" value="TreeGrafter"/>
</dbReference>
<feature type="domain" description="C2H2-type" evidence="7">
    <location>
        <begin position="103"/>
        <end position="125"/>
    </location>
</feature>
<name>A0A238FCT6_9BASI</name>
<keyword evidence="2" id="KW-0863">Zinc-finger</keyword>
<feature type="region of interest" description="Disordered" evidence="6">
    <location>
        <begin position="1"/>
        <end position="72"/>
    </location>
</feature>
<dbReference type="SMART" id="SM00451">
    <property type="entry name" value="ZnF_U1"/>
    <property type="match status" value="1"/>
</dbReference>
<evidence type="ECO:0000256" key="5">
    <source>
        <dbReference type="SAM" id="Coils"/>
    </source>
</evidence>
<dbReference type="SUPFAM" id="SSF57667">
    <property type="entry name" value="beta-beta-alpha zinc fingers"/>
    <property type="match status" value="1"/>
</dbReference>
<accession>A0A238FCT6</accession>
<evidence type="ECO:0000256" key="4">
    <source>
        <dbReference type="ARBA" id="ARBA00023242"/>
    </source>
</evidence>
<dbReference type="Gene3D" id="3.30.160.60">
    <property type="entry name" value="Classic Zinc Finger"/>
    <property type="match status" value="1"/>
</dbReference>
<organism evidence="8 9">
    <name type="scientific">Microbotryum intermedium</name>
    <dbReference type="NCBI Taxonomy" id="269621"/>
    <lineage>
        <taxon>Eukaryota</taxon>
        <taxon>Fungi</taxon>
        <taxon>Dikarya</taxon>
        <taxon>Basidiomycota</taxon>
        <taxon>Pucciniomycotina</taxon>
        <taxon>Microbotryomycetes</taxon>
        <taxon>Microbotryales</taxon>
        <taxon>Microbotryaceae</taxon>
        <taxon>Microbotryum</taxon>
    </lineage>
</organism>
<evidence type="ECO:0000313" key="9">
    <source>
        <dbReference type="Proteomes" id="UP000198372"/>
    </source>
</evidence>
<dbReference type="GO" id="GO:0000398">
    <property type="term" value="P:mRNA splicing, via spliceosome"/>
    <property type="evidence" value="ECO:0007669"/>
    <property type="project" value="InterPro"/>
</dbReference>
<evidence type="ECO:0000256" key="1">
    <source>
        <dbReference type="ARBA" id="ARBA00022723"/>
    </source>
</evidence>
<dbReference type="InterPro" id="IPR013087">
    <property type="entry name" value="Znf_C2H2_type"/>
</dbReference>
<keyword evidence="9" id="KW-1185">Reference proteome</keyword>
<feature type="compositionally biased region" description="Basic and acidic residues" evidence="6">
    <location>
        <begin position="15"/>
        <end position="49"/>
    </location>
</feature>
<keyword evidence="1" id="KW-0479">Metal-binding</keyword>
<dbReference type="Proteomes" id="UP000198372">
    <property type="component" value="Unassembled WGS sequence"/>
</dbReference>
<dbReference type="PROSITE" id="PS00028">
    <property type="entry name" value="ZINC_FINGER_C2H2_1"/>
    <property type="match status" value="1"/>
</dbReference>
<dbReference type="GO" id="GO:0008270">
    <property type="term" value="F:zinc ion binding"/>
    <property type="evidence" value="ECO:0007669"/>
    <property type="project" value="UniProtKB-KW"/>
</dbReference>
<dbReference type="PANTHER" id="PTHR45986">
    <property type="entry name" value="ZINC FINGER MATRIN-TYPE PROTEIN 2"/>
    <property type="match status" value="1"/>
</dbReference>